<dbReference type="PANTHER" id="PTHR48037">
    <property type="entry name" value="ATPASE E1"/>
    <property type="match status" value="1"/>
</dbReference>
<organism evidence="5 6">
    <name type="scientific">Galdieria sulphuraria</name>
    <name type="common">Red alga</name>
    <dbReference type="NCBI Taxonomy" id="130081"/>
    <lineage>
        <taxon>Eukaryota</taxon>
        <taxon>Rhodophyta</taxon>
        <taxon>Bangiophyceae</taxon>
        <taxon>Galdieriales</taxon>
        <taxon>Galdieriaceae</taxon>
        <taxon>Galdieria</taxon>
    </lineage>
</organism>
<dbReference type="SUPFAM" id="SSF54928">
    <property type="entry name" value="RNA-binding domain, RBD"/>
    <property type="match status" value="1"/>
</dbReference>
<dbReference type="InterPro" id="IPR034168">
    <property type="entry name" value="PPIE_RRM"/>
</dbReference>
<dbReference type="CDD" id="cd12347">
    <property type="entry name" value="RRM_PPIE"/>
    <property type="match status" value="1"/>
</dbReference>
<dbReference type="PANTHER" id="PTHR48037:SF1">
    <property type="entry name" value="RRM DOMAIN-CONTAINING PROTEIN"/>
    <property type="match status" value="1"/>
</dbReference>
<dbReference type="OMA" id="YKPVWID"/>
<dbReference type="OrthoDB" id="1361at2759"/>
<dbReference type="Proteomes" id="UP000030680">
    <property type="component" value="Unassembled WGS sequence"/>
</dbReference>
<dbReference type="InterPro" id="IPR000504">
    <property type="entry name" value="RRM_dom"/>
</dbReference>
<protein>
    <recommendedName>
        <fullName evidence="4">RRM domain-containing protein</fullName>
    </recommendedName>
</protein>
<evidence type="ECO:0000256" key="3">
    <source>
        <dbReference type="SAM" id="MobiDB-lite"/>
    </source>
</evidence>
<dbReference type="Gramene" id="EME28814">
    <property type="protein sequence ID" value="EME28814"/>
    <property type="gene ID" value="Gasu_37050"/>
</dbReference>
<evidence type="ECO:0000256" key="2">
    <source>
        <dbReference type="PROSITE-ProRule" id="PRU00176"/>
    </source>
</evidence>
<reference evidence="6" key="1">
    <citation type="journal article" date="2013" name="Science">
        <title>Gene transfer from bacteria and archaea facilitated evolution of an extremophilic eukaryote.</title>
        <authorList>
            <person name="Schonknecht G."/>
            <person name="Chen W.H."/>
            <person name="Ternes C.M."/>
            <person name="Barbier G.G."/>
            <person name="Shrestha R.P."/>
            <person name="Stanke M."/>
            <person name="Brautigam A."/>
            <person name="Baker B.J."/>
            <person name="Banfield J.F."/>
            <person name="Garavito R.M."/>
            <person name="Carr K."/>
            <person name="Wilkerson C."/>
            <person name="Rensing S.A."/>
            <person name="Gagneul D."/>
            <person name="Dickenson N.E."/>
            <person name="Oesterhelt C."/>
            <person name="Lercher M.J."/>
            <person name="Weber A.P."/>
        </authorList>
    </citation>
    <scope>NUCLEOTIDE SEQUENCE [LARGE SCALE GENOMIC DNA]</scope>
    <source>
        <strain evidence="6">074W</strain>
    </source>
</reference>
<dbReference type="RefSeq" id="XP_005705334.1">
    <property type="nucleotide sequence ID" value="XM_005705277.1"/>
</dbReference>
<dbReference type="InterPro" id="IPR012677">
    <property type="entry name" value="Nucleotide-bd_a/b_plait_sf"/>
</dbReference>
<dbReference type="eggNOG" id="KOG0111">
    <property type="taxonomic scope" value="Eukaryota"/>
</dbReference>
<accession>M2XZ06</accession>
<evidence type="ECO:0000313" key="5">
    <source>
        <dbReference type="EMBL" id="EME28814.1"/>
    </source>
</evidence>
<feature type="domain" description="RRM" evidence="4">
    <location>
        <begin position="4"/>
        <end position="82"/>
    </location>
</feature>
<evidence type="ECO:0000256" key="1">
    <source>
        <dbReference type="ARBA" id="ARBA00022884"/>
    </source>
</evidence>
<dbReference type="EMBL" id="KB454515">
    <property type="protein sequence ID" value="EME28814.1"/>
    <property type="molecule type" value="Genomic_DNA"/>
</dbReference>
<dbReference type="AlphaFoldDB" id="M2XZ06"/>
<keyword evidence="1 2" id="KW-0694">RNA-binding</keyword>
<dbReference type="InterPro" id="IPR035979">
    <property type="entry name" value="RBD_domain_sf"/>
</dbReference>
<dbReference type="SMART" id="SM00360">
    <property type="entry name" value="RRM"/>
    <property type="match status" value="1"/>
</dbReference>
<evidence type="ECO:0000259" key="4">
    <source>
        <dbReference type="PROSITE" id="PS50102"/>
    </source>
</evidence>
<gene>
    <name evidence="5" type="ORF">Gasu_37050</name>
</gene>
<keyword evidence="6" id="KW-1185">Reference proteome</keyword>
<dbReference type="GeneID" id="17087661"/>
<feature type="region of interest" description="Disordered" evidence="3">
    <location>
        <begin position="103"/>
        <end position="124"/>
    </location>
</feature>
<dbReference type="GO" id="GO:0003723">
    <property type="term" value="F:RNA binding"/>
    <property type="evidence" value="ECO:0007669"/>
    <property type="project" value="UniProtKB-UniRule"/>
</dbReference>
<proteinExistence type="predicted"/>
<dbReference type="Pfam" id="PF00076">
    <property type="entry name" value="RRM_1"/>
    <property type="match status" value="1"/>
</dbReference>
<sequence>MARRSLYVGGLDPQVTEEILWAAFVPFGDLLDVTMPLDNETQQHRGFAFIEFELPEDAASAKENMDDSEMFGRRLRVAYTRPSSIGAGKPLWADTDEWLAYQEKEKEANEEEKKEKEKTKENTS</sequence>
<dbReference type="STRING" id="130081.M2XZ06"/>
<dbReference type="Gene3D" id="3.30.70.330">
    <property type="match status" value="1"/>
</dbReference>
<dbReference type="PROSITE" id="PS50102">
    <property type="entry name" value="RRM"/>
    <property type="match status" value="1"/>
</dbReference>
<evidence type="ECO:0000313" key="6">
    <source>
        <dbReference type="Proteomes" id="UP000030680"/>
    </source>
</evidence>
<dbReference type="KEGG" id="gsl:Gasu_37050"/>
<name>M2XZ06_GALSU</name>